<keyword evidence="7 9" id="KW-0472">Membrane</keyword>
<feature type="transmembrane region" description="Helical" evidence="9">
    <location>
        <begin position="431"/>
        <end position="448"/>
    </location>
</feature>
<dbReference type="EMBL" id="CP064812">
    <property type="protein sequence ID" value="QPG73042.1"/>
    <property type="molecule type" value="Genomic_DNA"/>
</dbReference>
<dbReference type="GeneID" id="62193747"/>
<dbReference type="KEGG" id="bnn:FOA43_000346"/>
<feature type="transmembrane region" description="Helical" evidence="9">
    <location>
        <begin position="112"/>
        <end position="132"/>
    </location>
</feature>
<evidence type="ECO:0000256" key="2">
    <source>
        <dbReference type="ARBA" id="ARBA00008066"/>
    </source>
</evidence>
<dbReference type="Pfam" id="PF01490">
    <property type="entry name" value="Aa_trans"/>
    <property type="match status" value="1"/>
</dbReference>
<evidence type="ECO:0000256" key="8">
    <source>
        <dbReference type="SAM" id="MobiDB-lite"/>
    </source>
</evidence>
<feature type="transmembrane region" description="Helical" evidence="9">
    <location>
        <begin position="454"/>
        <end position="472"/>
    </location>
</feature>
<feature type="transmembrane region" description="Helical" evidence="9">
    <location>
        <begin position="335"/>
        <end position="360"/>
    </location>
</feature>
<evidence type="ECO:0000256" key="1">
    <source>
        <dbReference type="ARBA" id="ARBA00004141"/>
    </source>
</evidence>
<evidence type="ECO:0000259" key="10">
    <source>
        <dbReference type="Pfam" id="PF01490"/>
    </source>
</evidence>
<feature type="transmembrane region" description="Helical" evidence="9">
    <location>
        <begin position="260"/>
        <end position="277"/>
    </location>
</feature>
<evidence type="ECO:0000256" key="4">
    <source>
        <dbReference type="ARBA" id="ARBA00022692"/>
    </source>
</evidence>
<sequence>MPDHYKPIEQDLGELISGDFNGWENTSKDHEGIVDSIKDHGENDQSKDAQLRNQGDDGRDSQLDDDIFVGASQEFDNSTDASFEQFDVEEGHYDAHPFVIANQSSAGNLKSAFFNMTNSIIGAGIVGIPRALKNMGLLSGIVLLIVLALLNDWTLRLIILNTKLSGAKTYTGFVTKNFGRIGKIVVLLSQGLFAFGGSVGFAVIIGDSIPHVLRSLFSEATKNSKFVDFILSRNVIIVFCVVFFSYPLSLVRDISKLAKASGLALISMLIIIIIVVIRGPSMPSNIRGTISGADWFIQNGLFKGISVVSFAMVCHHNTTFIYDSIRKPTLDRFNALTHMSCLVSSVLCAIMGLSGYLTFASKTKGNVLNNFPADDWVVNIARFCFGLNMLTTFPLEIYVVREVVKDLMTIYGQIRRRDPSYKIEKLSTSQHVAVTSLVSFLPMVISLFTCNLGAVLELVGATSASMIAYILPPLCYDKMTKRNKTFVQRIPPIACIVFGFVVMIVSSIQTLSDSFSGKDRSHCVE</sequence>
<dbReference type="Proteomes" id="UP000662931">
    <property type="component" value="Chromosome 1"/>
</dbReference>
<feature type="transmembrane region" description="Helical" evidence="9">
    <location>
        <begin position="181"/>
        <end position="206"/>
    </location>
</feature>
<feature type="region of interest" description="Disordered" evidence="8">
    <location>
        <begin position="17"/>
        <end position="63"/>
    </location>
</feature>
<evidence type="ECO:0000256" key="5">
    <source>
        <dbReference type="ARBA" id="ARBA00022970"/>
    </source>
</evidence>
<dbReference type="PANTHER" id="PTHR22950">
    <property type="entry name" value="AMINO ACID TRANSPORTER"/>
    <property type="match status" value="1"/>
</dbReference>
<dbReference type="RefSeq" id="XP_038776607.1">
    <property type="nucleotide sequence ID" value="XM_038920679.1"/>
</dbReference>
<evidence type="ECO:0000256" key="3">
    <source>
        <dbReference type="ARBA" id="ARBA00022448"/>
    </source>
</evidence>
<evidence type="ECO:0000313" key="11">
    <source>
        <dbReference type="EMBL" id="QPG73042.1"/>
    </source>
</evidence>
<protein>
    <recommendedName>
        <fullName evidence="10">Amino acid transporter transmembrane domain-containing protein</fullName>
    </recommendedName>
</protein>
<dbReference type="InterPro" id="IPR013057">
    <property type="entry name" value="AA_transpt_TM"/>
</dbReference>
<comment type="subcellular location">
    <subcellularLocation>
        <location evidence="1">Membrane</location>
        <topology evidence="1">Multi-pass membrane protein</topology>
    </subcellularLocation>
</comment>
<feature type="transmembrane region" description="Helical" evidence="9">
    <location>
        <begin position="297"/>
        <end position="314"/>
    </location>
</feature>
<evidence type="ECO:0000313" key="12">
    <source>
        <dbReference type="Proteomes" id="UP000662931"/>
    </source>
</evidence>
<keyword evidence="12" id="KW-1185">Reference proteome</keyword>
<gene>
    <name evidence="11" type="ORF">FOA43_000346</name>
</gene>
<keyword evidence="5" id="KW-0029">Amino-acid transport</keyword>
<dbReference type="OrthoDB" id="28208at2759"/>
<feature type="domain" description="Amino acid transporter transmembrane" evidence="10">
    <location>
        <begin position="108"/>
        <end position="511"/>
    </location>
</feature>
<feature type="transmembrane region" description="Helical" evidence="9">
    <location>
        <begin position="493"/>
        <end position="511"/>
    </location>
</feature>
<evidence type="ECO:0000256" key="6">
    <source>
        <dbReference type="ARBA" id="ARBA00022989"/>
    </source>
</evidence>
<comment type="similarity">
    <text evidence="2">Belongs to the amino acid/polyamine transporter 2 family.</text>
</comment>
<evidence type="ECO:0000256" key="7">
    <source>
        <dbReference type="ARBA" id="ARBA00023136"/>
    </source>
</evidence>
<keyword evidence="6 9" id="KW-1133">Transmembrane helix</keyword>
<feature type="transmembrane region" description="Helical" evidence="9">
    <location>
        <begin position="380"/>
        <end position="400"/>
    </location>
</feature>
<dbReference type="GO" id="GO:0016020">
    <property type="term" value="C:membrane"/>
    <property type="evidence" value="ECO:0007669"/>
    <property type="project" value="UniProtKB-SubCell"/>
</dbReference>
<reference evidence="11" key="1">
    <citation type="submission" date="2020-10" db="EMBL/GenBank/DDBJ databases">
        <authorList>
            <person name="Roach M.J.R."/>
        </authorList>
    </citation>
    <scope>NUCLEOTIDE SEQUENCE</scope>
    <source>
        <strain evidence="11">CBS 1945</strain>
    </source>
</reference>
<accession>A0A875RYQ0</accession>
<keyword evidence="3" id="KW-0813">Transport</keyword>
<organism evidence="11 12">
    <name type="scientific">Eeniella nana</name>
    <name type="common">Yeast</name>
    <name type="synonym">Brettanomyces nanus</name>
    <dbReference type="NCBI Taxonomy" id="13502"/>
    <lineage>
        <taxon>Eukaryota</taxon>
        <taxon>Fungi</taxon>
        <taxon>Dikarya</taxon>
        <taxon>Ascomycota</taxon>
        <taxon>Saccharomycotina</taxon>
        <taxon>Pichiomycetes</taxon>
        <taxon>Pichiales</taxon>
        <taxon>Pichiaceae</taxon>
        <taxon>Brettanomyces</taxon>
    </lineage>
</organism>
<dbReference type="GO" id="GO:0005783">
    <property type="term" value="C:endoplasmic reticulum"/>
    <property type="evidence" value="ECO:0007669"/>
    <property type="project" value="TreeGrafter"/>
</dbReference>
<dbReference type="PANTHER" id="PTHR22950:SF458">
    <property type="entry name" value="SODIUM-COUPLED NEUTRAL AMINO ACID TRANSPORTER 11-RELATED"/>
    <property type="match status" value="1"/>
</dbReference>
<name>A0A875RYQ0_EENNA</name>
<keyword evidence="4 9" id="KW-0812">Transmembrane</keyword>
<proteinExistence type="inferred from homology"/>
<evidence type="ECO:0000256" key="9">
    <source>
        <dbReference type="SAM" id="Phobius"/>
    </source>
</evidence>
<feature type="compositionally biased region" description="Basic and acidic residues" evidence="8">
    <location>
        <begin position="26"/>
        <end position="62"/>
    </location>
</feature>
<dbReference type="GO" id="GO:0015179">
    <property type="term" value="F:L-amino acid transmembrane transporter activity"/>
    <property type="evidence" value="ECO:0007669"/>
    <property type="project" value="TreeGrafter"/>
</dbReference>
<feature type="transmembrane region" description="Helical" evidence="9">
    <location>
        <begin position="138"/>
        <end position="160"/>
    </location>
</feature>
<dbReference type="AlphaFoldDB" id="A0A875RYQ0"/>
<feature type="transmembrane region" description="Helical" evidence="9">
    <location>
        <begin position="226"/>
        <end position="248"/>
    </location>
</feature>